<accession>A0A4R8RM47</accession>
<evidence type="ECO:0000313" key="2">
    <source>
        <dbReference type="Proteomes" id="UP000295703"/>
    </source>
</evidence>
<gene>
    <name evidence="1" type="ORF">CTRI78_v002443</name>
</gene>
<keyword evidence="2" id="KW-1185">Reference proteome</keyword>
<name>A0A4R8RM47_COLTR</name>
<protein>
    <submittedName>
        <fullName evidence="1">Uncharacterized protein</fullName>
    </submittedName>
</protein>
<dbReference type="Proteomes" id="UP000295703">
    <property type="component" value="Unassembled WGS sequence"/>
</dbReference>
<dbReference type="EMBL" id="RYZW01000013">
    <property type="protein sequence ID" value="TDZ68128.1"/>
    <property type="molecule type" value="Genomic_DNA"/>
</dbReference>
<reference evidence="1 2" key="1">
    <citation type="submission" date="2018-12" db="EMBL/GenBank/DDBJ databases">
        <title>Genome sequence and assembly of Colletotrichum trifolii.</title>
        <authorList>
            <person name="Gan P."/>
            <person name="Shirasu K."/>
        </authorList>
    </citation>
    <scope>NUCLEOTIDE SEQUENCE [LARGE SCALE GENOMIC DNA]</scope>
    <source>
        <strain evidence="1 2">543-2</strain>
    </source>
</reference>
<dbReference type="AlphaFoldDB" id="A0A4R8RM47"/>
<sequence length="83" mass="9180">MQKSVFPRGPIWISASAPMLCRNDASTPLRKTELGQTKIPRTEASSITHLYDVAIDEAVTLLTRIKTEDELFCSTSPSRTSIV</sequence>
<organism evidence="1 2">
    <name type="scientific">Colletotrichum trifolii</name>
    <dbReference type="NCBI Taxonomy" id="5466"/>
    <lineage>
        <taxon>Eukaryota</taxon>
        <taxon>Fungi</taxon>
        <taxon>Dikarya</taxon>
        <taxon>Ascomycota</taxon>
        <taxon>Pezizomycotina</taxon>
        <taxon>Sordariomycetes</taxon>
        <taxon>Hypocreomycetidae</taxon>
        <taxon>Glomerellales</taxon>
        <taxon>Glomerellaceae</taxon>
        <taxon>Colletotrichum</taxon>
        <taxon>Colletotrichum orbiculare species complex</taxon>
    </lineage>
</organism>
<evidence type="ECO:0000313" key="1">
    <source>
        <dbReference type="EMBL" id="TDZ68128.1"/>
    </source>
</evidence>
<proteinExistence type="predicted"/>
<comment type="caution">
    <text evidence="1">The sequence shown here is derived from an EMBL/GenBank/DDBJ whole genome shotgun (WGS) entry which is preliminary data.</text>
</comment>